<dbReference type="PANTHER" id="PTHR11986:SF79">
    <property type="entry name" value="ACETYLORNITHINE AMINOTRANSFERASE, MITOCHONDRIAL"/>
    <property type="match status" value="1"/>
</dbReference>
<dbReference type="GO" id="GO:0006423">
    <property type="term" value="P:cysteinyl-tRNA aminoacylation"/>
    <property type="evidence" value="ECO:0007669"/>
    <property type="project" value="InterPro"/>
</dbReference>
<dbReference type="InterPro" id="IPR009080">
    <property type="entry name" value="tRNAsynth_Ia_anticodon-bd"/>
</dbReference>
<dbReference type="FunFam" id="3.40.640.10:FF:000004">
    <property type="entry name" value="Acetylornithine aminotransferase"/>
    <property type="match status" value="1"/>
</dbReference>
<proteinExistence type="predicted"/>
<evidence type="ECO:0000256" key="1">
    <source>
        <dbReference type="ARBA" id="ARBA00001933"/>
    </source>
</evidence>
<comment type="cofactor">
    <cofactor evidence="1">
        <name>pyridoxal 5'-phosphate</name>
        <dbReference type="ChEBI" id="CHEBI:597326"/>
    </cofactor>
</comment>
<dbReference type="InterPro" id="IPR015421">
    <property type="entry name" value="PyrdxlP-dep_Trfase_major"/>
</dbReference>
<evidence type="ECO:0000256" key="2">
    <source>
        <dbReference type="ARBA" id="ARBA00022576"/>
    </source>
</evidence>
<dbReference type="SMART" id="SM00840">
    <property type="entry name" value="DALR_2"/>
    <property type="match status" value="1"/>
</dbReference>
<dbReference type="CDD" id="cd00610">
    <property type="entry name" value="OAT_like"/>
    <property type="match status" value="1"/>
</dbReference>
<dbReference type="InterPro" id="IPR015273">
    <property type="entry name" value="Cys-tRNA-synt_Ia_DALR"/>
</dbReference>
<feature type="domain" description="Cysteinyl-tRNA synthetase class Ia DALR" evidence="5">
    <location>
        <begin position="397"/>
        <end position="457"/>
    </location>
</feature>
<dbReference type="InterPro" id="IPR015424">
    <property type="entry name" value="PyrdxlP-dep_Trfase"/>
</dbReference>
<dbReference type="SUPFAM" id="SSF47323">
    <property type="entry name" value="Anticodon-binding domain of a subclass of class I aminoacyl-tRNA synthetases"/>
    <property type="match status" value="1"/>
</dbReference>
<dbReference type="GO" id="GO:0008483">
    <property type="term" value="F:transaminase activity"/>
    <property type="evidence" value="ECO:0007669"/>
    <property type="project" value="UniProtKB-KW"/>
</dbReference>
<dbReference type="PROSITE" id="PS00600">
    <property type="entry name" value="AA_TRANSFER_CLASS_3"/>
    <property type="match status" value="1"/>
</dbReference>
<organism evidence="6">
    <name type="scientific">marine sediment metagenome</name>
    <dbReference type="NCBI Taxonomy" id="412755"/>
    <lineage>
        <taxon>unclassified sequences</taxon>
        <taxon>metagenomes</taxon>
        <taxon>ecological metagenomes</taxon>
    </lineage>
</organism>
<dbReference type="SUPFAM" id="SSF53383">
    <property type="entry name" value="PLP-dependent transferases"/>
    <property type="match status" value="1"/>
</dbReference>
<dbReference type="InterPro" id="IPR005814">
    <property type="entry name" value="Aminotrans_3"/>
</dbReference>
<evidence type="ECO:0000313" key="6">
    <source>
        <dbReference type="EMBL" id="KKM39564.1"/>
    </source>
</evidence>
<dbReference type="PANTHER" id="PTHR11986">
    <property type="entry name" value="AMINOTRANSFERASE CLASS III"/>
    <property type="match status" value="1"/>
</dbReference>
<accession>A0A0F9J7Q9</accession>
<gene>
    <name evidence="6" type="ORF">LCGC14_1564200</name>
</gene>
<protein>
    <recommendedName>
        <fullName evidence="5">Cysteinyl-tRNA synthetase class Ia DALR domain-containing protein</fullName>
    </recommendedName>
</protein>
<evidence type="ECO:0000256" key="3">
    <source>
        <dbReference type="ARBA" id="ARBA00022679"/>
    </source>
</evidence>
<dbReference type="GO" id="GO:0030170">
    <property type="term" value="F:pyridoxal phosphate binding"/>
    <property type="evidence" value="ECO:0007669"/>
    <property type="project" value="InterPro"/>
</dbReference>
<dbReference type="AlphaFoldDB" id="A0A0F9J7Q9"/>
<keyword evidence="4" id="KW-0663">Pyridoxal phosphate</keyword>
<comment type="caution">
    <text evidence="6">The sequence shown here is derived from an EMBL/GenBank/DDBJ whole genome shotgun (WGS) entry which is preliminary data.</text>
</comment>
<name>A0A0F9J7Q9_9ZZZZ</name>
<keyword evidence="2" id="KW-0032">Aminotransferase</keyword>
<sequence>MPERPSQEQLLDHFASHVSPQKVKMYRMWGVDFIPGRREGVRVWDYDGKRSWIDCRSAGGVFNLGHRPPRIIAALKKALDEIDISDHMLASGYRGLLAKRLAELTPGDLQYTTFGSSGGEAIDFALKLARGYTGKPGVVSAQKGYHGHTGLALAATDQFGSKFGPMAPGFRRVPFSDYEALEAAVTDDVAAVIMETIPATAGFPLPPDDWYPRVRKLCDERGVILILDEVQAGLGRTGRLWAYEEWGIHPDIMVCGKGMSAAIYPLSSATYRKHLQSFFDDDAFVHLSSTGGSELGCVTALTMLDQTTEPGFSEHVQVMGQRFEDGFAALREKRPDVLKGLNRRGLMMGVVMSRDECGMLTMRALAKRGVIAVYAHYNPNILQLMPPLIIQADEVDEVLDAMDGDLNTPSALASLFDLAREINRARDEGRRADEAQAAEREMAGILGLTLVEPQAADRAGLEPFIELLVELRNDLRSAQQYELSDKLRARLAEIGVTLEDTATGTRWRMKG</sequence>
<reference evidence="6" key="1">
    <citation type="journal article" date="2015" name="Nature">
        <title>Complex archaea that bridge the gap between prokaryotes and eukaryotes.</title>
        <authorList>
            <person name="Spang A."/>
            <person name="Saw J.H."/>
            <person name="Jorgensen S.L."/>
            <person name="Zaremba-Niedzwiedzka K."/>
            <person name="Martijn J."/>
            <person name="Lind A.E."/>
            <person name="van Eijk R."/>
            <person name="Schleper C."/>
            <person name="Guy L."/>
            <person name="Ettema T.J."/>
        </authorList>
    </citation>
    <scope>NUCLEOTIDE SEQUENCE</scope>
</reference>
<dbReference type="Pfam" id="PF00202">
    <property type="entry name" value="Aminotran_3"/>
    <property type="match status" value="1"/>
</dbReference>
<dbReference type="Gene3D" id="3.40.640.10">
    <property type="entry name" value="Type I PLP-dependent aspartate aminotransferase-like (Major domain)"/>
    <property type="match status" value="1"/>
</dbReference>
<dbReference type="InterPro" id="IPR049704">
    <property type="entry name" value="Aminotrans_3_PPA_site"/>
</dbReference>
<evidence type="ECO:0000256" key="4">
    <source>
        <dbReference type="ARBA" id="ARBA00022898"/>
    </source>
</evidence>
<dbReference type="EMBL" id="LAZR01012115">
    <property type="protein sequence ID" value="KKM39564.1"/>
    <property type="molecule type" value="Genomic_DNA"/>
</dbReference>
<dbReference type="InterPro" id="IPR015422">
    <property type="entry name" value="PyrdxlP-dep_Trfase_small"/>
</dbReference>
<dbReference type="Gene3D" id="3.90.1150.10">
    <property type="entry name" value="Aspartate Aminotransferase, domain 1"/>
    <property type="match status" value="1"/>
</dbReference>
<dbReference type="GO" id="GO:0042802">
    <property type="term" value="F:identical protein binding"/>
    <property type="evidence" value="ECO:0007669"/>
    <property type="project" value="TreeGrafter"/>
</dbReference>
<dbReference type="GO" id="GO:0005524">
    <property type="term" value="F:ATP binding"/>
    <property type="evidence" value="ECO:0007669"/>
    <property type="project" value="InterPro"/>
</dbReference>
<keyword evidence="3" id="KW-0808">Transferase</keyword>
<dbReference type="GO" id="GO:0005737">
    <property type="term" value="C:cytoplasm"/>
    <property type="evidence" value="ECO:0007669"/>
    <property type="project" value="InterPro"/>
</dbReference>
<dbReference type="InterPro" id="IPR050103">
    <property type="entry name" value="Class-III_PLP-dep_AT"/>
</dbReference>
<evidence type="ECO:0000259" key="5">
    <source>
        <dbReference type="SMART" id="SM00840"/>
    </source>
</evidence>
<dbReference type="Gene3D" id="1.20.120.1910">
    <property type="entry name" value="Cysteine-tRNA ligase, C-terminal anti-codon recognition domain"/>
    <property type="match status" value="1"/>
</dbReference>
<dbReference type="GO" id="GO:0004817">
    <property type="term" value="F:cysteine-tRNA ligase activity"/>
    <property type="evidence" value="ECO:0007669"/>
    <property type="project" value="InterPro"/>
</dbReference>